<dbReference type="InterPro" id="IPR024131">
    <property type="entry name" value="UPF0489"/>
</dbReference>
<evidence type="ECO:0000313" key="1">
    <source>
        <dbReference type="EMBL" id="CAB3773922.1"/>
    </source>
</evidence>
<dbReference type="Pfam" id="PF12640">
    <property type="entry name" value="UPF0489"/>
    <property type="match status" value="1"/>
</dbReference>
<dbReference type="AlphaFoldDB" id="A0A6J5F8G4"/>
<keyword evidence="2" id="KW-1185">Reference proteome</keyword>
<dbReference type="RefSeq" id="WP_175232779.1">
    <property type="nucleotide sequence ID" value="NZ_JBHLTK010000164.1"/>
</dbReference>
<gene>
    <name evidence="1" type="ORF">LMG29542_07506</name>
</gene>
<dbReference type="EMBL" id="CADIKH010000090">
    <property type="protein sequence ID" value="CAB3773922.1"/>
    <property type="molecule type" value="Genomic_DNA"/>
</dbReference>
<evidence type="ECO:0000313" key="2">
    <source>
        <dbReference type="Proteomes" id="UP000494363"/>
    </source>
</evidence>
<name>A0A6J5F8G4_9BURK</name>
<organism evidence="1 2">
    <name type="scientific">Paraburkholderia humisilvae</name>
    <dbReference type="NCBI Taxonomy" id="627669"/>
    <lineage>
        <taxon>Bacteria</taxon>
        <taxon>Pseudomonadati</taxon>
        <taxon>Pseudomonadota</taxon>
        <taxon>Betaproteobacteria</taxon>
        <taxon>Burkholderiales</taxon>
        <taxon>Burkholderiaceae</taxon>
        <taxon>Paraburkholderia</taxon>
    </lineage>
</organism>
<proteinExistence type="predicted"/>
<dbReference type="Proteomes" id="UP000494363">
    <property type="component" value="Unassembled WGS sequence"/>
</dbReference>
<reference evidence="1 2" key="1">
    <citation type="submission" date="2020-04" db="EMBL/GenBank/DDBJ databases">
        <authorList>
            <person name="De Canck E."/>
        </authorList>
    </citation>
    <scope>NUCLEOTIDE SEQUENCE [LARGE SCALE GENOMIC DNA]</scope>
    <source>
        <strain evidence="1 2">LMG 29542</strain>
    </source>
</reference>
<accession>A0A6J5F8G4</accession>
<protein>
    <submittedName>
        <fullName evidence="1">Uncharacterized protein</fullName>
    </submittedName>
</protein>
<sequence length="166" mass="18997">MHEVDFSQLQPDDEYVFDLGSDVLLMDDHRWASLVWTRSGFEREIGPFSLVHADYHWDGVNDFHENEDARERLLTADLMEIEAMVRNKDRIQYDSFIAPAVIRKLVTEVHFPGKQTSTGPGLGDRLRLWGPGGAHDEFLMAATVRNLRRMARTLMSGSKQMNHAVA</sequence>